<comment type="caution">
    <text evidence="1">The sequence shown here is derived from an EMBL/GenBank/DDBJ whole genome shotgun (WGS) entry which is preliminary data.</text>
</comment>
<reference evidence="1" key="1">
    <citation type="journal article" date="2022" name="Int. J. Mol. Sci.">
        <title>Draft Genome of Tanacetum Coccineum: Genomic Comparison of Closely Related Tanacetum-Family Plants.</title>
        <authorList>
            <person name="Yamashiro T."/>
            <person name="Shiraishi A."/>
            <person name="Nakayama K."/>
            <person name="Satake H."/>
        </authorList>
    </citation>
    <scope>NUCLEOTIDE SEQUENCE</scope>
</reference>
<keyword evidence="2" id="KW-1185">Reference proteome</keyword>
<sequence length="113" mass="13019">MNPIDAQQVALDNALVAPKNRICPKLPNQEFVVPPSSDEEIISFIKELGYTCDIDYVSKVYTNHMHQPWRTFAAVINRCLSGKTTSLDKIRLSRAQILWEMYYNKNVDFVDLL</sequence>
<gene>
    <name evidence="1" type="ORF">Tco_1092994</name>
</gene>
<reference evidence="1" key="2">
    <citation type="submission" date="2022-01" db="EMBL/GenBank/DDBJ databases">
        <authorList>
            <person name="Yamashiro T."/>
            <person name="Shiraishi A."/>
            <person name="Satake H."/>
            <person name="Nakayama K."/>
        </authorList>
    </citation>
    <scope>NUCLEOTIDE SEQUENCE</scope>
</reference>
<dbReference type="Proteomes" id="UP001151760">
    <property type="component" value="Unassembled WGS sequence"/>
</dbReference>
<accession>A0ABQ5IBG7</accession>
<organism evidence="1 2">
    <name type="scientific">Tanacetum coccineum</name>
    <dbReference type="NCBI Taxonomy" id="301880"/>
    <lineage>
        <taxon>Eukaryota</taxon>
        <taxon>Viridiplantae</taxon>
        <taxon>Streptophyta</taxon>
        <taxon>Embryophyta</taxon>
        <taxon>Tracheophyta</taxon>
        <taxon>Spermatophyta</taxon>
        <taxon>Magnoliopsida</taxon>
        <taxon>eudicotyledons</taxon>
        <taxon>Gunneridae</taxon>
        <taxon>Pentapetalae</taxon>
        <taxon>asterids</taxon>
        <taxon>campanulids</taxon>
        <taxon>Asterales</taxon>
        <taxon>Asteraceae</taxon>
        <taxon>Asteroideae</taxon>
        <taxon>Anthemideae</taxon>
        <taxon>Anthemidinae</taxon>
        <taxon>Tanacetum</taxon>
    </lineage>
</organism>
<evidence type="ECO:0000313" key="1">
    <source>
        <dbReference type="EMBL" id="GJT97476.1"/>
    </source>
</evidence>
<proteinExistence type="predicted"/>
<evidence type="ECO:0000313" key="2">
    <source>
        <dbReference type="Proteomes" id="UP001151760"/>
    </source>
</evidence>
<name>A0ABQ5IBG7_9ASTR</name>
<protein>
    <submittedName>
        <fullName evidence="1">Uncharacterized protein</fullName>
    </submittedName>
</protein>
<dbReference type="EMBL" id="BQNB010020583">
    <property type="protein sequence ID" value="GJT97476.1"/>
    <property type="molecule type" value="Genomic_DNA"/>
</dbReference>